<keyword evidence="2" id="KW-1185">Reference proteome</keyword>
<reference evidence="2" key="1">
    <citation type="journal article" date="2024" name="Proc. Natl. Acad. Sci. U.S.A.">
        <title>Extraordinary preservation of gene collinearity over three hundred million years revealed in homosporous lycophytes.</title>
        <authorList>
            <person name="Li C."/>
            <person name="Wickell D."/>
            <person name="Kuo L.Y."/>
            <person name="Chen X."/>
            <person name="Nie B."/>
            <person name="Liao X."/>
            <person name="Peng D."/>
            <person name="Ji J."/>
            <person name="Jenkins J."/>
            <person name="Williams M."/>
            <person name="Shu S."/>
            <person name="Plott C."/>
            <person name="Barry K."/>
            <person name="Rajasekar S."/>
            <person name="Grimwood J."/>
            <person name="Han X."/>
            <person name="Sun S."/>
            <person name="Hou Z."/>
            <person name="He W."/>
            <person name="Dai G."/>
            <person name="Sun C."/>
            <person name="Schmutz J."/>
            <person name="Leebens-Mack J.H."/>
            <person name="Li F.W."/>
            <person name="Wang L."/>
        </authorList>
    </citation>
    <scope>NUCLEOTIDE SEQUENCE [LARGE SCALE GENOMIC DNA]</scope>
    <source>
        <strain evidence="2">cv. PW_Plant_1</strain>
    </source>
</reference>
<evidence type="ECO:0000313" key="1">
    <source>
        <dbReference type="EMBL" id="KAJ7569154.1"/>
    </source>
</evidence>
<name>A0ACC2ERP4_DIPCM</name>
<dbReference type="EMBL" id="CM055092">
    <property type="protein sequence ID" value="KAJ7569154.1"/>
    <property type="molecule type" value="Genomic_DNA"/>
</dbReference>
<protein>
    <submittedName>
        <fullName evidence="1">Uncharacterized protein</fullName>
    </submittedName>
</protein>
<gene>
    <name evidence="1" type="ORF">O6H91_01G063800</name>
</gene>
<organism evidence="1 2">
    <name type="scientific">Diphasiastrum complanatum</name>
    <name type="common">Issler's clubmoss</name>
    <name type="synonym">Lycopodium complanatum</name>
    <dbReference type="NCBI Taxonomy" id="34168"/>
    <lineage>
        <taxon>Eukaryota</taxon>
        <taxon>Viridiplantae</taxon>
        <taxon>Streptophyta</taxon>
        <taxon>Embryophyta</taxon>
        <taxon>Tracheophyta</taxon>
        <taxon>Lycopodiopsida</taxon>
        <taxon>Lycopodiales</taxon>
        <taxon>Lycopodiaceae</taxon>
        <taxon>Lycopodioideae</taxon>
        <taxon>Diphasiastrum</taxon>
    </lineage>
</organism>
<accession>A0ACC2ERP4</accession>
<comment type="caution">
    <text evidence="1">The sequence shown here is derived from an EMBL/GenBank/DDBJ whole genome shotgun (WGS) entry which is preliminary data.</text>
</comment>
<sequence>MSCFMLSAAVTLMSIYTLRVAVAAYHTTEPPPYYDPASSSDISWRDTEQFNFALNLEYLEAELFLWSAYGYGLDTIASNLTGGGPAPAGVQKAHLDEFTYDLVAQLGRQEVGHIRAIRETLKEYAIPRPQLDVSDKVWATAFDNAFGKKLNPPFNPYNNSLNYLIAIYAIPYVGLTGYVGANAHLSSAYASRRLLAGLLGVEAGQDAIIRTLLYQRKDQIVSPYKYKVSDFTDKFSALRNNLDKASSIDDLGLTLPTSPATVAGNVLSADERSVSFSRTPEQILRVVYNTGDASKPGGFYPKGASGEIAHSYGGRQ</sequence>
<evidence type="ECO:0000313" key="2">
    <source>
        <dbReference type="Proteomes" id="UP001162992"/>
    </source>
</evidence>
<dbReference type="Proteomes" id="UP001162992">
    <property type="component" value="Chromosome 1"/>
</dbReference>
<proteinExistence type="predicted"/>